<evidence type="ECO:0000313" key="4">
    <source>
        <dbReference type="Proteomes" id="UP000287651"/>
    </source>
</evidence>
<sequence>MLTRRRVGRTLDLTSIDTPGEVTGYEGKGSKSHPSKDKEQVGPASETQAPRPRHLRSVKELSRTSAGKEDMGYYTLRMTNLLLREPDTPLEARWSMLKQGTKIWVNGAASGEYARAVVVVEQRASEAQALADHLKVEFEEADRHRASLETKRGNYCHDLVGRRALDDELLKLMGALENLRVELPTKTIVKYKKLTGFEMGLV</sequence>
<evidence type="ECO:0000313" key="3">
    <source>
        <dbReference type="EMBL" id="RRT78406.1"/>
    </source>
</evidence>
<feature type="region of interest" description="Disordered" evidence="2">
    <location>
        <begin position="1"/>
        <end position="64"/>
    </location>
</feature>
<dbReference type="EMBL" id="AMZH03001686">
    <property type="protein sequence ID" value="RRT78406.1"/>
    <property type="molecule type" value="Genomic_DNA"/>
</dbReference>
<proteinExistence type="predicted"/>
<reference evidence="3 4" key="1">
    <citation type="journal article" date="2014" name="Agronomy (Basel)">
        <title>A Draft Genome Sequence for Ensete ventricosum, the Drought-Tolerant Tree Against Hunger.</title>
        <authorList>
            <person name="Harrison J."/>
            <person name="Moore K.A."/>
            <person name="Paszkiewicz K."/>
            <person name="Jones T."/>
            <person name="Grant M."/>
            <person name="Ambacheew D."/>
            <person name="Muzemil S."/>
            <person name="Studholme D.J."/>
        </authorList>
    </citation>
    <scope>NUCLEOTIDE SEQUENCE [LARGE SCALE GENOMIC DNA]</scope>
</reference>
<gene>
    <name evidence="3" type="ORF">B296_00020735</name>
</gene>
<evidence type="ECO:0000256" key="1">
    <source>
        <dbReference type="SAM" id="Coils"/>
    </source>
</evidence>
<protein>
    <submittedName>
        <fullName evidence="3">Uncharacterized protein</fullName>
    </submittedName>
</protein>
<keyword evidence="1" id="KW-0175">Coiled coil</keyword>
<feature type="coiled-coil region" evidence="1">
    <location>
        <begin position="131"/>
        <end position="182"/>
    </location>
</feature>
<dbReference type="Proteomes" id="UP000287651">
    <property type="component" value="Unassembled WGS sequence"/>
</dbReference>
<dbReference type="AlphaFoldDB" id="A0A427AQB3"/>
<evidence type="ECO:0000256" key="2">
    <source>
        <dbReference type="SAM" id="MobiDB-lite"/>
    </source>
</evidence>
<name>A0A427AQB3_ENSVE</name>
<comment type="caution">
    <text evidence="3">The sequence shown here is derived from an EMBL/GenBank/DDBJ whole genome shotgun (WGS) entry which is preliminary data.</text>
</comment>
<organism evidence="3 4">
    <name type="scientific">Ensete ventricosum</name>
    <name type="common">Abyssinian banana</name>
    <name type="synonym">Musa ensete</name>
    <dbReference type="NCBI Taxonomy" id="4639"/>
    <lineage>
        <taxon>Eukaryota</taxon>
        <taxon>Viridiplantae</taxon>
        <taxon>Streptophyta</taxon>
        <taxon>Embryophyta</taxon>
        <taxon>Tracheophyta</taxon>
        <taxon>Spermatophyta</taxon>
        <taxon>Magnoliopsida</taxon>
        <taxon>Liliopsida</taxon>
        <taxon>Zingiberales</taxon>
        <taxon>Musaceae</taxon>
        <taxon>Ensete</taxon>
    </lineage>
</organism>
<accession>A0A427AQB3</accession>